<sequence>MTGVAILLDLLRKNPNYQATKTVRSFGSFSAKVAVSSSAASAAAICPLELQGWPLHDVLASWEYRKGKIHALVSPIGKLFEGINMSVISVNVGFFPVKVSDMTSVPGDISTVQFFKSQSDVKKALQQQIQKKFRKKYPRHLPISRMIYKSNHNLVYLDPVKLALKAIFLIMFEATLF</sequence>
<comment type="caution">
    <text evidence="1">The sequence shown here is derived from an EMBL/GenBank/DDBJ whole genome shotgun (WGS) entry which is preliminary data.</text>
</comment>
<dbReference type="Proteomes" id="UP001279734">
    <property type="component" value="Unassembled WGS sequence"/>
</dbReference>
<gene>
    <name evidence="1" type="ORF">Nepgr_016282</name>
</gene>
<dbReference type="EMBL" id="BSYO01000014">
    <property type="protein sequence ID" value="GMH14441.1"/>
    <property type="molecule type" value="Genomic_DNA"/>
</dbReference>
<name>A0AAD3SQ16_NEPGR</name>
<reference evidence="1" key="1">
    <citation type="submission" date="2023-05" db="EMBL/GenBank/DDBJ databases">
        <title>Nepenthes gracilis genome sequencing.</title>
        <authorList>
            <person name="Fukushima K."/>
        </authorList>
    </citation>
    <scope>NUCLEOTIDE SEQUENCE</scope>
    <source>
        <strain evidence="1">SING2019-196</strain>
    </source>
</reference>
<keyword evidence="2" id="KW-1185">Reference proteome</keyword>
<proteinExistence type="predicted"/>
<evidence type="ECO:0000313" key="1">
    <source>
        <dbReference type="EMBL" id="GMH14441.1"/>
    </source>
</evidence>
<accession>A0AAD3SQ16</accession>
<organism evidence="1 2">
    <name type="scientific">Nepenthes gracilis</name>
    <name type="common">Slender pitcher plant</name>
    <dbReference type="NCBI Taxonomy" id="150966"/>
    <lineage>
        <taxon>Eukaryota</taxon>
        <taxon>Viridiplantae</taxon>
        <taxon>Streptophyta</taxon>
        <taxon>Embryophyta</taxon>
        <taxon>Tracheophyta</taxon>
        <taxon>Spermatophyta</taxon>
        <taxon>Magnoliopsida</taxon>
        <taxon>eudicotyledons</taxon>
        <taxon>Gunneridae</taxon>
        <taxon>Pentapetalae</taxon>
        <taxon>Caryophyllales</taxon>
        <taxon>Nepenthaceae</taxon>
        <taxon>Nepenthes</taxon>
    </lineage>
</organism>
<protein>
    <submittedName>
        <fullName evidence="1">Uncharacterized protein</fullName>
    </submittedName>
</protein>
<evidence type="ECO:0000313" key="2">
    <source>
        <dbReference type="Proteomes" id="UP001279734"/>
    </source>
</evidence>
<dbReference type="AlphaFoldDB" id="A0AAD3SQ16"/>